<dbReference type="NCBIfam" id="TIGR03596">
    <property type="entry name" value="GTPase_YlqF"/>
    <property type="match status" value="1"/>
</dbReference>
<reference evidence="5" key="1">
    <citation type="submission" date="2021-04" db="EMBL/GenBank/DDBJ databases">
        <title>Draft genome sequence of StrPh-CL8, a phytoplasma strain causing strawberry phyllody in Chile.</title>
        <authorList>
            <person name="Cui W."/>
            <person name="Zamorano A."/>
            <person name="Fiore N."/>
        </authorList>
    </citation>
    <scope>NUCLEOTIDE SEQUENCE [LARGE SCALE GENOMIC DNA]</scope>
    <source>
        <strain evidence="5">StrPh-Cl</strain>
    </source>
</reference>
<evidence type="ECO:0000313" key="5">
    <source>
        <dbReference type="EMBL" id="MBS2126375.1"/>
    </source>
</evidence>
<evidence type="ECO:0000256" key="1">
    <source>
        <dbReference type="ARBA" id="ARBA00022741"/>
    </source>
</evidence>
<dbReference type="InterPro" id="IPR023179">
    <property type="entry name" value="GTP-bd_ortho_bundle_sf"/>
</dbReference>
<sequence>MKTFNWFPGHMKKTFDQIQQNLSLVNIVLLMLDARTPFSSINFKLLSLIKTYQKPFLFLLNKFSLTDSQKIKPFLDYYSRNKISVLKIDAIKKNKNFAIYKQALKIIQTPNSCFKLKKSIFANKPNIKMMIVGMPNVGKSTLINSFSGKKVLKTTNLAGTTKKTQWVKTLYPNIQFLDTPGVLYHRFYDKTISLSLALSGSFKDSVLPLEQLGEHALNYLKKHYFNNLIKRFNLSMLDQNDIQNVNLIDLIGKKRNFYIGNQKIDEKKVYQVILQEIREGRLGKINFDLDILPLLDNFFTN</sequence>
<gene>
    <name evidence="5" type="primary">ylqF</name>
    <name evidence="5" type="ORF">J8J04_01535</name>
</gene>
<name>A0ABS5K5E8_9MOLU</name>
<dbReference type="InterPro" id="IPR027417">
    <property type="entry name" value="P-loop_NTPase"/>
</dbReference>
<evidence type="ECO:0000256" key="2">
    <source>
        <dbReference type="ARBA" id="ARBA00023134"/>
    </source>
</evidence>
<dbReference type="SUPFAM" id="SSF52540">
    <property type="entry name" value="P-loop containing nucleoside triphosphate hydrolases"/>
    <property type="match status" value="1"/>
</dbReference>
<dbReference type="PIRSF" id="PIRSF006230">
    <property type="entry name" value="MG442"/>
    <property type="match status" value="1"/>
</dbReference>
<comment type="similarity">
    <text evidence="3">Belongs to the TRAFAC class YlqF/YawG GTPase family. MTG1 subfamily.</text>
</comment>
<dbReference type="Gene3D" id="3.40.50.300">
    <property type="entry name" value="P-loop containing nucleotide triphosphate hydrolases"/>
    <property type="match status" value="1"/>
</dbReference>
<protein>
    <recommendedName>
        <fullName evidence="3">Ribosome biogenesis GTPase A</fullName>
    </recommendedName>
</protein>
<comment type="subcellular location">
    <subcellularLocation>
        <location evidence="3">Cytoplasm</location>
    </subcellularLocation>
</comment>
<accession>A0ABS5K5E8</accession>
<dbReference type="InterPro" id="IPR019991">
    <property type="entry name" value="GTP-bd_ribosome_bgen"/>
</dbReference>
<proteinExistence type="inferred from homology"/>
<comment type="caution">
    <text evidence="5">The sequence shown here is derived from an EMBL/GenBank/DDBJ whole genome shotgun (WGS) entry which is preliminary data.</text>
</comment>
<dbReference type="PANTHER" id="PTHR45782:SF4">
    <property type="entry name" value="MITOCHONDRIAL RIBOSOME-ASSOCIATED GTPASE 1"/>
    <property type="match status" value="1"/>
</dbReference>
<evidence type="ECO:0000259" key="4">
    <source>
        <dbReference type="Pfam" id="PF01926"/>
    </source>
</evidence>
<dbReference type="Proteomes" id="UP000811481">
    <property type="component" value="Unassembled WGS sequence"/>
</dbReference>
<comment type="function">
    <text evidence="3">Required for a late step of 50S ribosomal subunit assembly. Has GTPase activity.</text>
</comment>
<dbReference type="PANTHER" id="PTHR45782">
    <property type="entry name" value="MITOCHONDRIAL RIBOSOME-ASSOCIATED GTPASE 1"/>
    <property type="match status" value="1"/>
</dbReference>
<feature type="domain" description="G" evidence="4">
    <location>
        <begin position="129"/>
        <end position="185"/>
    </location>
</feature>
<dbReference type="Gene3D" id="1.10.1580.10">
    <property type="match status" value="1"/>
</dbReference>
<dbReference type="InterPro" id="IPR016478">
    <property type="entry name" value="GTPase_MTG1"/>
</dbReference>
<organism evidence="5 6">
    <name type="scientific">'Fragaria x ananassa' phyllody phytoplasma</name>
    <dbReference type="NCBI Taxonomy" id="2358428"/>
    <lineage>
        <taxon>Bacteria</taxon>
        <taxon>Bacillati</taxon>
        <taxon>Mycoplasmatota</taxon>
        <taxon>Mollicutes</taxon>
        <taxon>Acholeplasmatales</taxon>
        <taxon>Acholeplasmataceae</taxon>
        <taxon>Candidatus Phytoplasma</taxon>
        <taxon>16SrXIII (Mexican periwinkle virescence group)</taxon>
    </lineage>
</organism>
<dbReference type="Pfam" id="PF01926">
    <property type="entry name" value="MMR_HSR1"/>
    <property type="match status" value="1"/>
</dbReference>
<evidence type="ECO:0000256" key="3">
    <source>
        <dbReference type="PIRNR" id="PIRNR006230"/>
    </source>
</evidence>
<dbReference type="EMBL" id="JAGVRH010000003">
    <property type="protein sequence ID" value="MBS2126375.1"/>
    <property type="molecule type" value="Genomic_DNA"/>
</dbReference>
<dbReference type="CDD" id="cd01856">
    <property type="entry name" value="YlqF"/>
    <property type="match status" value="1"/>
</dbReference>
<dbReference type="InterPro" id="IPR006073">
    <property type="entry name" value="GTP-bd"/>
</dbReference>
<keyword evidence="6" id="KW-1185">Reference proteome</keyword>
<keyword evidence="2 3" id="KW-0342">GTP-binding</keyword>
<evidence type="ECO:0000313" key="6">
    <source>
        <dbReference type="Proteomes" id="UP000811481"/>
    </source>
</evidence>
<keyword evidence="1 3" id="KW-0547">Nucleotide-binding</keyword>
<keyword evidence="3" id="KW-0963">Cytoplasm</keyword>